<comment type="subunit">
    <text evidence="15">Component of the ARISC complex. Component of the BRCA1-A complex. Component of the BRISC complex. Binds polyubiquitin.</text>
</comment>
<dbReference type="Pfam" id="PF06113">
    <property type="entry name" value="BRE"/>
    <property type="match status" value="1"/>
</dbReference>
<comment type="domain">
    <text evidence="15">Contains 2 ubiquitin-conjugating enzyme family-like (UEV-like) regions. These regions lack the critical Cys residues required for ubiquitination but retain the ability to bind ubiquitin.</text>
</comment>
<reference evidence="17" key="1">
    <citation type="submission" date="2025-08" db="UniProtKB">
        <authorList>
            <consortium name="RefSeq"/>
        </authorList>
    </citation>
    <scope>IDENTIFICATION</scope>
    <source>
        <tissue evidence="17">Whole organism</tissue>
    </source>
</reference>
<evidence type="ECO:0000256" key="3">
    <source>
        <dbReference type="ARBA" id="ARBA00022490"/>
    </source>
</evidence>
<dbReference type="InterPro" id="IPR010358">
    <property type="entry name" value="BRE"/>
</dbReference>
<name>A0A6J1RTB7_FRAOC</name>
<keyword evidence="10 15" id="KW-0156">Chromatin regulator</keyword>
<dbReference type="GO" id="GO:0070552">
    <property type="term" value="C:BRISC complex"/>
    <property type="evidence" value="ECO:0007669"/>
    <property type="project" value="UniProtKB-UniRule"/>
</dbReference>
<dbReference type="GO" id="GO:0006302">
    <property type="term" value="P:double-strand break repair"/>
    <property type="evidence" value="ECO:0007669"/>
    <property type="project" value="UniProtKB-UniRule"/>
</dbReference>
<keyword evidence="6" id="KW-0677">Repeat</keyword>
<evidence type="ECO:0000256" key="9">
    <source>
        <dbReference type="ARBA" id="ARBA00022786"/>
    </source>
</evidence>
<dbReference type="RefSeq" id="XP_026272254.1">
    <property type="nucleotide sequence ID" value="XM_026416469.2"/>
</dbReference>
<evidence type="ECO:0000256" key="7">
    <source>
        <dbReference type="ARBA" id="ARBA00022763"/>
    </source>
</evidence>
<evidence type="ECO:0000313" key="17">
    <source>
        <dbReference type="RefSeq" id="XP_026272254.1"/>
    </source>
</evidence>
<dbReference type="GO" id="GO:0045739">
    <property type="term" value="P:positive regulation of DNA repair"/>
    <property type="evidence" value="ECO:0007669"/>
    <property type="project" value="UniProtKB-UniRule"/>
</dbReference>
<dbReference type="GO" id="GO:0010212">
    <property type="term" value="P:response to ionizing radiation"/>
    <property type="evidence" value="ECO:0007669"/>
    <property type="project" value="UniProtKB-UniRule"/>
</dbReference>
<sequence length="375" mass="43018">MQIFDHSFRPHLDFLLNCNFTGTCFQKLSLKDQQSSTPSVFCKDPIYDHFKVTIPYAGFILVWEVLFDSTCPEQAPDFLFDDDSFTSFLTVDILSQRVPSLSNWNVSNPECLSKVLQELLNLYTVHQLQRLEKDGSSLGVECSKLMQEFELDERQLQVLSGDSPILNHNYYGGSTRPPHGTVSMMFLNLEEQLAIENIPKRFRQIALQFGIREYNPSTVVLHLNPGLRYLLGQQSDLEIPNYSKSDGLPSYFRHFFKIVHETLSQVTQNYDRREEFHLNMLQNLTTLNDVSVKPLECDMPHFTSSTYMIEINDYPIIVIIRTPSYSLGDPKVFLKTLTGQTKEVSVSSSWDVQKVTQAILDSVMTLFEEDSDSSS</sequence>
<keyword evidence="11 15" id="KW-0234">DNA repair</keyword>
<evidence type="ECO:0000256" key="4">
    <source>
        <dbReference type="ARBA" id="ARBA00022618"/>
    </source>
</evidence>
<keyword evidence="13 15" id="KW-0131">Cell cycle</keyword>
<keyword evidence="9 15" id="KW-0833">Ubl conjugation pathway</keyword>
<keyword evidence="4 15" id="KW-0132">Cell division</keyword>
<comment type="function">
    <text evidence="15">May play a role in homeostasis or cellular differentiation in cells of neural, epithelial and germline origins. May also act as a death receptor-associated anti-apoptotic protein, which inhibits the mitochondrial apoptotic pathway.</text>
</comment>
<dbReference type="OrthoDB" id="538811at2759"/>
<evidence type="ECO:0000256" key="12">
    <source>
        <dbReference type="ARBA" id="ARBA00023242"/>
    </source>
</evidence>
<evidence type="ECO:0000313" key="16">
    <source>
        <dbReference type="Proteomes" id="UP000504606"/>
    </source>
</evidence>
<keyword evidence="16" id="KW-1185">Reference proteome</keyword>
<evidence type="ECO:0000256" key="5">
    <source>
        <dbReference type="ARBA" id="ARBA00022703"/>
    </source>
</evidence>
<evidence type="ECO:0000256" key="6">
    <source>
        <dbReference type="ARBA" id="ARBA00022737"/>
    </source>
</evidence>
<dbReference type="PANTHER" id="PTHR15189:SF7">
    <property type="entry name" value="BRISC AND BRCA1-A COMPLEX MEMBER 2"/>
    <property type="match status" value="1"/>
</dbReference>
<evidence type="ECO:0000256" key="13">
    <source>
        <dbReference type="ARBA" id="ARBA00023306"/>
    </source>
</evidence>
<evidence type="ECO:0000256" key="1">
    <source>
        <dbReference type="ARBA" id="ARBA00004123"/>
    </source>
</evidence>
<dbReference type="GO" id="GO:0005737">
    <property type="term" value="C:cytoplasm"/>
    <property type="evidence" value="ECO:0007669"/>
    <property type="project" value="UniProtKB-SubCell"/>
</dbReference>
<keyword evidence="5 15" id="KW-0053">Apoptosis</keyword>
<keyword evidence="3 15" id="KW-0963">Cytoplasm</keyword>
<accession>A0A6J1RTB7</accession>
<comment type="similarity">
    <text evidence="14 15">Belongs to the BABAM2 family.</text>
</comment>
<evidence type="ECO:0000256" key="10">
    <source>
        <dbReference type="ARBA" id="ARBA00022853"/>
    </source>
</evidence>
<dbReference type="KEGG" id="foc:113202310"/>
<proteinExistence type="inferred from homology"/>
<comment type="subcellular location">
    <subcellularLocation>
        <location evidence="15">Cytoplasm</location>
    </subcellularLocation>
    <subcellularLocation>
        <location evidence="1 15">Nucleus</location>
    </subcellularLocation>
    <text evidence="15">Localizes at sites of DNA damage at double-strand breaks (DSBs).</text>
</comment>
<dbReference type="Proteomes" id="UP000504606">
    <property type="component" value="Unplaced"/>
</dbReference>
<dbReference type="GO" id="GO:0007095">
    <property type="term" value="P:mitotic G2 DNA damage checkpoint signaling"/>
    <property type="evidence" value="ECO:0007669"/>
    <property type="project" value="UniProtKB-UniRule"/>
</dbReference>
<evidence type="ECO:0000256" key="11">
    <source>
        <dbReference type="ARBA" id="ARBA00023204"/>
    </source>
</evidence>
<evidence type="ECO:0000256" key="15">
    <source>
        <dbReference type="RuleBase" id="RU368019"/>
    </source>
</evidence>
<dbReference type="PANTHER" id="PTHR15189">
    <property type="entry name" value="BRISC AND BRCA1-A COMPLEX MEMBER 2"/>
    <property type="match status" value="1"/>
</dbReference>
<dbReference type="AlphaFoldDB" id="A0A6J1RTB7"/>
<dbReference type="GO" id="GO:0031593">
    <property type="term" value="F:polyubiquitin modification-dependent protein binding"/>
    <property type="evidence" value="ECO:0007669"/>
    <property type="project" value="UniProtKB-UniRule"/>
</dbReference>
<evidence type="ECO:0000256" key="14">
    <source>
        <dbReference type="ARBA" id="ARBA00025766"/>
    </source>
</evidence>
<gene>
    <name evidence="17" type="primary">LOC113202310</name>
</gene>
<dbReference type="GO" id="GO:0051301">
    <property type="term" value="P:cell division"/>
    <property type="evidence" value="ECO:0007669"/>
    <property type="project" value="UniProtKB-UniRule"/>
</dbReference>
<keyword evidence="7 15" id="KW-0227">DNA damage</keyword>
<dbReference type="GO" id="GO:0070531">
    <property type="term" value="C:BRCA1-A complex"/>
    <property type="evidence" value="ECO:0007669"/>
    <property type="project" value="UniProtKB-UniRule"/>
</dbReference>
<organism evidence="16 17">
    <name type="scientific">Frankliniella occidentalis</name>
    <name type="common">Western flower thrips</name>
    <name type="synonym">Euthrips occidentalis</name>
    <dbReference type="NCBI Taxonomy" id="133901"/>
    <lineage>
        <taxon>Eukaryota</taxon>
        <taxon>Metazoa</taxon>
        <taxon>Ecdysozoa</taxon>
        <taxon>Arthropoda</taxon>
        <taxon>Hexapoda</taxon>
        <taxon>Insecta</taxon>
        <taxon>Pterygota</taxon>
        <taxon>Neoptera</taxon>
        <taxon>Paraneoptera</taxon>
        <taxon>Thysanoptera</taxon>
        <taxon>Terebrantia</taxon>
        <taxon>Thripoidea</taxon>
        <taxon>Thripidae</taxon>
        <taxon>Frankliniella</taxon>
    </lineage>
</organism>
<protein>
    <recommendedName>
        <fullName evidence="2 15">BRISC and BRCA1-A complex member 2</fullName>
    </recommendedName>
</protein>
<dbReference type="GeneID" id="113202310"/>
<dbReference type="GO" id="GO:0006325">
    <property type="term" value="P:chromatin organization"/>
    <property type="evidence" value="ECO:0007669"/>
    <property type="project" value="UniProtKB-UniRule"/>
</dbReference>
<evidence type="ECO:0000256" key="2">
    <source>
        <dbReference type="ARBA" id="ARBA00019438"/>
    </source>
</evidence>
<keyword evidence="12 15" id="KW-0539">Nucleus</keyword>
<dbReference type="GO" id="GO:0006915">
    <property type="term" value="P:apoptotic process"/>
    <property type="evidence" value="ECO:0007669"/>
    <property type="project" value="UniProtKB-UniRule"/>
</dbReference>
<evidence type="ECO:0000256" key="8">
    <source>
        <dbReference type="ARBA" id="ARBA00022776"/>
    </source>
</evidence>
<keyword evidence="8 15" id="KW-0498">Mitosis</keyword>